<evidence type="ECO:0000313" key="4">
    <source>
        <dbReference type="Proteomes" id="UP000006671"/>
    </source>
</evidence>
<proteinExistence type="predicted"/>
<feature type="region of interest" description="Disordered" evidence="1">
    <location>
        <begin position="64"/>
        <end position="122"/>
    </location>
</feature>
<feature type="compositionally biased region" description="Low complexity" evidence="1">
    <location>
        <begin position="75"/>
        <end position="116"/>
    </location>
</feature>
<feature type="compositionally biased region" description="Acidic residues" evidence="1">
    <location>
        <begin position="343"/>
        <end position="353"/>
    </location>
</feature>
<gene>
    <name evidence="3" type="ORF">NAEGRDRAFT_80428</name>
</gene>
<dbReference type="OMA" id="YYFFPIV"/>
<feature type="region of interest" description="Disordered" evidence="1">
    <location>
        <begin position="302"/>
        <end position="356"/>
    </location>
</feature>
<accession>D2VLB9</accession>
<dbReference type="OrthoDB" id="10407672at2759"/>
<keyword evidence="2" id="KW-0472">Membrane</keyword>
<name>D2VLB9_NAEGR</name>
<sequence>MQKLSNNKKFIHQLIHHTLKSGSTTVTYGGGRQSALSILNNFNGQQQFFRELQQLRRFSSCQLLKSTTTPPTPTPTSNQNNANNSVASTSTNEAKSTENTTPQANTTTAAEQTPQETPKRSKYYDVDLGRELTQEEILQKQRKRKYLYAFLVFAAIGGIITLGLYKAMIEIQNLTVFSDMVETLFINNDRELVLNAESAVLESFKYLDEFKFSDEMLQNFHAIFGDFESMKSIKLLGPNFVEQTVHRLYLVSKENIPGGKYGAFDMESRLYYFFPIVNKDTGATSALKVTFYVNDKHTADLRARREKTKKDMEERQKKEKEARYQKEKRDKINDERIKKGEAPLEEPEPEPIVEEPKEEKPIFVPPVILESIHLCDPAQLAEAFEENFFAQHDKHHLYGLKELSYSWPFGQTYNGGKSEIQIFKNPELADKIPVIITQLGAINMPSPIQKVGHFYLENLDNERVKLDLRSSLPTSN</sequence>
<feature type="transmembrane region" description="Helical" evidence="2">
    <location>
        <begin position="146"/>
        <end position="165"/>
    </location>
</feature>
<dbReference type="RefSeq" id="XP_002675027.1">
    <property type="nucleotide sequence ID" value="XM_002674981.1"/>
</dbReference>
<dbReference type="GeneID" id="8851847"/>
<reference evidence="3 4" key="1">
    <citation type="journal article" date="2010" name="Cell">
        <title>The genome of Naegleria gruberi illuminates early eukaryotic versatility.</title>
        <authorList>
            <person name="Fritz-Laylin L.K."/>
            <person name="Prochnik S.E."/>
            <person name="Ginger M.L."/>
            <person name="Dacks J.B."/>
            <person name="Carpenter M.L."/>
            <person name="Field M.C."/>
            <person name="Kuo A."/>
            <person name="Paredez A."/>
            <person name="Chapman J."/>
            <person name="Pham J."/>
            <person name="Shu S."/>
            <person name="Neupane R."/>
            <person name="Cipriano M."/>
            <person name="Mancuso J."/>
            <person name="Tu H."/>
            <person name="Salamov A."/>
            <person name="Lindquist E."/>
            <person name="Shapiro H."/>
            <person name="Lucas S."/>
            <person name="Grigoriev I.V."/>
            <person name="Cande W.Z."/>
            <person name="Fulton C."/>
            <person name="Rokhsar D.S."/>
            <person name="Dawson S.C."/>
        </authorList>
    </citation>
    <scope>NUCLEOTIDE SEQUENCE [LARGE SCALE GENOMIC DNA]</scope>
    <source>
        <strain evidence="3 4">NEG-M</strain>
    </source>
</reference>
<organism evidence="4">
    <name type="scientific">Naegleria gruberi</name>
    <name type="common">Amoeba</name>
    <dbReference type="NCBI Taxonomy" id="5762"/>
    <lineage>
        <taxon>Eukaryota</taxon>
        <taxon>Discoba</taxon>
        <taxon>Heterolobosea</taxon>
        <taxon>Tetramitia</taxon>
        <taxon>Eutetramitia</taxon>
        <taxon>Vahlkampfiidae</taxon>
        <taxon>Naegleria</taxon>
    </lineage>
</organism>
<keyword evidence="2" id="KW-1133">Transmembrane helix</keyword>
<dbReference type="InParanoid" id="D2VLB9"/>
<evidence type="ECO:0000256" key="1">
    <source>
        <dbReference type="SAM" id="MobiDB-lite"/>
    </source>
</evidence>
<keyword evidence="2" id="KW-0812">Transmembrane</keyword>
<feature type="compositionally biased region" description="Basic and acidic residues" evidence="1">
    <location>
        <begin position="302"/>
        <end position="342"/>
    </location>
</feature>
<dbReference type="KEGG" id="ngr:NAEGRDRAFT_80428"/>
<dbReference type="VEuPathDB" id="AmoebaDB:NAEGRDRAFT_80428"/>
<dbReference type="EMBL" id="GG738880">
    <property type="protein sequence ID" value="EFC42283.1"/>
    <property type="molecule type" value="Genomic_DNA"/>
</dbReference>
<dbReference type="Proteomes" id="UP000006671">
    <property type="component" value="Unassembled WGS sequence"/>
</dbReference>
<keyword evidence="4" id="KW-1185">Reference proteome</keyword>
<evidence type="ECO:0000313" key="3">
    <source>
        <dbReference type="EMBL" id="EFC42283.1"/>
    </source>
</evidence>
<dbReference type="AlphaFoldDB" id="D2VLB9"/>
<evidence type="ECO:0000256" key="2">
    <source>
        <dbReference type="SAM" id="Phobius"/>
    </source>
</evidence>
<protein>
    <submittedName>
        <fullName evidence="3">Uncharacterized protein</fullName>
    </submittedName>
</protein>